<dbReference type="SUPFAM" id="SSF55120">
    <property type="entry name" value="Pseudouridine synthase"/>
    <property type="match status" value="1"/>
</dbReference>
<evidence type="ECO:0000256" key="1">
    <source>
        <dbReference type="ARBA" id="ARBA00000073"/>
    </source>
</evidence>
<dbReference type="InterPro" id="IPR006225">
    <property type="entry name" value="PsdUridine_synth_RluC/D"/>
</dbReference>
<feature type="active site" evidence="4">
    <location>
        <position position="141"/>
    </location>
</feature>
<dbReference type="Gene3D" id="3.30.2350.10">
    <property type="entry name" value="Pseudouridine synthase"/>
    <property type="match status" value="1"/>
</dbReference>
<dbReference type="InterPro" id="IPR050188">
    <property type="entry name" value="RluA_PseudoU_synthase"/>
</dbReference>
<dbReference type="RefSeq" id="WP_015261938.1">
    <property type="nucleotide sequence ID" value="NC_019903.1"/>
</dbReference>
<evidence type="ECO:0000256" key="2">
    <source>
        <dbReference type="ARBA" id="ARBA00010876"/>
    </source>
</evidence>
<keyword evidence="3 6" id="KW-0413">Isomerase</keyword>
<dbReference type="eggNOG" id="COG0564">
    <property type="taxonomic scope" value="Bacteria"/>
</dbReference>
<dbReference type="KEGG" id="ddl:Desdi_1447"/>
<dbReference type="Proteomes" id="UP000010797">
    <property type="component" value="Chromosome"/>
</dbReference>
<dbReference type="GO" id="GO:0000455">
    <property type="term" value="P:enzyme-directed rRNA pseudouridine synthesis"/>
    <property type="evidence" value="ECO:0007669"/>
    <property type="project" value="TreeGrafter"/>
</dbReference>
<reference evidence="9" key="1">
    <citation type="submission" date="2012-02" db="EMBL/GenBank/DDBJ databases">
        <title>Complete sequence of Desulfitobacterium dichloroeliminans LMG P-21439.</title>
        <authorList>
            <person name="Lucas S."/>
            <person name="Han J."/>
            <person name="Lapidus A."/>
            <person name="Cheng J.-F."/>
            <person name="Goodwin L."/>
            <person name="Pitluck S."/>
            <person name="Peters L."/>
            <person name="Ovchinnikova G."/>
            <person name="Teshima H."/>
            <person name="Detter J.C."/>
            <person name="Han C."/>
            <person name="Tapia R."/>
            <person name="Land M."/>
            <person name="Hauser L."/>
            <person name="Kyrpides N."/>
            <person name="Ivanova N."/>
            <person name="Pagani I."/>
            <person name="Kruse T."/>
            <person name="de Vos W.M."/>
            <person name="Boon N."/>
            <person name="Smidt H."/>
            <person name="Woyke T."/>
        </authorList>
    </citation>
    <scope>NUCLEOTIDE SEQUENCE [LARGE SCALE GENOMIC DNA]</scope>
    <source>
        <strain evidence="9">LMG P-21439 / DCA1</strain>
    </source>
</reference>
<dbReference type="OrthoDB" id="9807829at2"/>
<comment type="function">
    <text evidence="6">Responsible for synthesis of pseudouridine from uracil.</text>
</comment>
<evidence type="ECO:0000313" key="8">
    <source>
        <dbReference type="EMBL" id="AGA68945.1"/>
    </source>
</evidence>
<evidence type="ECO:0000256" key="3">
    <source>
        <dbReference type="ARBA" id="ARBA00023235"/>
    </source>
</evidence>
<accession>L0F7E5</accession>
<organism evidence="8 9">
    <name type="scientific">Desulfitobacterium dichloroeliminans (strain LMG P-21439 / DCA1)</name>
    <dbReference type="NCBI Taxonomy" id="871963"/>
    <lineage>
        <taxon>Bacteria</taxon>
        <taxon>Bacillati</taxon>
        <taxon>Bacillota</taxon>
        <taxon>Clostridia</taxon>
        <taxon>Eubacteriales</taxon>
        <taxon>Desulfitobacteriaceae</taxon>
        <taxon>Desulfitobacterium</taxon>
    </lineage>
</organism>
<feature type="domain" description="Pseudouridine synthase RsuA/RluA-like" evidence="7">
    <location>
        <begin position="95"/>
        <end position="245"/>
    </location>
</feature>
<dbReference type="GO" id="GO:0009982">
    <property type="term" value="F:pseudouridine synthase activity"/>
    <property type="evidence" value="ECO:0007669"/>
    <property type="project" value="InterPro"/>
</dbReference>
<dbReference type="InterPro" id="IPR006145">
    <property type="entry name" value="PsdUridine_synth_RsuA/RluA"/>
</dbReference>
<evidence type="ECO:0000256" key="6">
    <source>
        <dbReference type="RuleBase" id="RU362028"/>
    </source>
</evidence>
<comment type="catalytic activity">
    <reaction evidence="1 6">
        <text>a uridine in RNA = a pseudouridine in RNA</text>
        <dbReference type="Rhea" id="RHEA:48348"/>
        <dbReference type="Rhea" id="RHEA-COMP:12068"/>
        <dbReference type="Rhea" id="RHEA-COMP:12069"/>
        <dbReference type="ChEBI" id="CHEBI:65314"/>
        <dbReference type="ChEBI" id="CHEBI:65315"/>
    </reaction>
</comment>
<dbReference type="CDD" id="cd02869">
    <property type="entry name" value="PseudoU_synth_RluA_like"/>
    <property type="match status" value="1"/>
</dbReference>
<sequence>MTQDEDNKKSKTIANAEFVVTESSDLFDFLTLKLIHQSRNNIKSLLIHKQVTVDGGVVTQHDFPLKEKQRVGIVRSVIRGQKENEQLQIIYEDTDLIVINKPAGLLAIADHKNGLSAYHLLTDYVRRTNPKARIFIVHRLDRDTSGVLMFAKNEKLKRALQDNWGSLVSLRGYVAMVEGRLREKSGRIHSWLKETKTLLVYSSQKAGGGLEAITNYQVVDETPNYSLLNIQLETGRKNQIRVHMKELGHSVVGDTKYGAKTNPLKRLGLHAHKLELRHPFSNQLLFFETEVPENFKTLAAKGNSR</sequence>
<dbReference type="AlphaFoldDB" id="L0F7E5"/>
<proteinExistence type="inferred from homology"/>
<evidence type="ECO:0000313" key="9">
    <source>
        <dbReference type="Proteomes" id="UP000010797"/>
    </source>
</evidence>
<dbReference type="PROSITE" id="PS01129">
    <property type="entry name" value="PSI_RLU"/>
    <property type="match status" value="1"/>
</dbReference>
<dbReference type="GO" id="GO:0140098">
    <property type="term" value="F:catalytic activity, acting on RNA"/>
    <property type="evidence" value="ECO:0007669"/>
    <property type="project" value="UniProtKB-ARBA"/>
</dbReference>
<comment type="similarity">
    <text evidence="2 6">Belongs to the pseudouridine synthase RluA family.</text>
</comment>
<dbReference type="NCBIfam" id="TIGR00005">
    <property type="entry name" value="rluA_subfam"/>
    <property type="match status" value="1"/>
</dbReference>
<dbReference type="PANTHER" id="PTHR21600">
    <property type="entry name" value="MITOCHONDRIAL RNA PSEUDOURIDINE SYNTHASE"/>
    <property type="match status" value="1"/>
</dbReference>
<evidence type="ECO:0000256" key="4">
    <source>
        <dbReference type="PIRSR" id="PIRSR606225-1"/>
    </source>
</evidence>
<dbReference type="InterPro" id="IPR006224">
    <property type="entry name" value="PsdUridine_synth_RluA-like_CS"/>
</dbReference>
<dbReference type="EMBL" id="CP003344">
    <property type="protein sequence ID" value="AGA68945.1"/>
    <property type="molecule type" value="Genomic_DNA"/>
</dbReference>
<dbReference type="EC" id="5.4.99.-" evidence="6"/>
<dbReference type="PANTHER" id="PTHR21600:SF44">
    <property type="entry name" value="RIBOSOMAL LARGE SUBUNIT PSEUDOURIDINE SYNTHASE D"/>
    <property type="match status" value="1"/>
</dbReference>
<protein>
    <recommendedName>
        <fullName evidence="6">Pseudouridine synthase</fullName>
        <ecNumber evidence="6">5.4.99.-</ecNumber>
    </recommendedName>
</protein>
<dbReference type="STRING" id="871963.Desdi_1447"/>
<keyword evidence="5" id="KW-0694">RNA-binding</keyword>
<evidence type="ECO:0000256" key="5">
    <source>
        <dbReference type="PROSITE-ProRule" id="PRU00182"/>
    </source>
</evidence>
<dbReference type="PROSITE" id="PS50889">
    <property type="entry name" value="S4"/>
    <property type="match status" value="1"/>
</dbReference>
<evidence type="ECO:0000259" key="7">
    <source>
        <dbReference type="Pfam" id="PF00849"/>
    </source>
</evidence>
<dbReference type="GO" id="GO:0003723">
    <property type="term" value="F:RNA binding"/>
    <property type="evidence" value="ECO:0007669"/>
    <property type="project" value="UniProtKB-KW"/>
</dbReference>
<keyword evidence="9" id="KW-1185">Reference proteome</keyword>
<gene>
    <name evidence="8" type="ordered locus">Desdi_1447</name>
</gene>
<dbReference type="Pfam" id="PF00849">
    <property type="entry name" value="PseudoU_synth_2"/>
    <property type="match status" value="1"/>
</dbReference>
<dbReference type="InterPro" id="IPR020103">
    <property type="entry name" value="PsdUridine_synth_cat_dom_sf"/>
</dbReference>
<dbReference type="HOGENOM" id="CLU_016902_8_5_9"/>
<name>L0F7E5_DESDL</name>
<dbReference type="CDD" id="cd00165">
    <property type="entry name" value="S4"/>
    <property type="match status" value="1"/>
</dbReference>